<protein>
    <submittedName>
        <fullName evidence="5">CBN-NHR-243 protein</fullName>
    </submittedName>
</protein>
<gene>
    <name evidence="5" type="primary">Cbn-nhr-243</name>
    <name evidence="5" type="ORF">CAEBREN_07546</name>
</gene>
<accession>G0N3B5</accession>
<dbReference type="InterPro" id="IPR035500">
    <property type="entry name" value="NHR-like_dom_sf"/>
</dbReference>
<proteinExistence type="predicted"/>
<dbReference type="HOGENOM" id="CLU_007368_7_1_1"/>
<dbReference type="SUPFAM" id="SSF48508">
    <property type="entry name" value="Nuclear receptor ligand-binding domain"/>
    <property type="match status" value="1"/>
</dbReference>
<keyword evidence="1" id="KW-0805">Transcription regulation</keyword>
<dbReference type="InParanoid" id="G0N3B5"/>
<dbReference type="Gene3D" id="1.10.565.10">
    <property type="entry name" value="Retinoid X Receptor"/>
    <property type="match status" value="1"/>
</dbReference>
<dbReference type="STRING" id="135651.G0N3B5"/>
<dbReference type="EMBL" id="GL379833">
    <property type="protein sequence ID" value="EGT51362.1"/>
    <property type="molecule type" value="Genomic_DNA"/>
</dbReference>
<dbReference type="Pfam" id="PF00104">
    <property type="entry name" value="Hormone_recep"/>
    <property type="match status" value="1"/>
</dbReference>
<evidence type="ECO:0000256" key="2">
    <source>
        <dbReference type="ARBA" id="ARBA00023163"/>
    </source>
</evidence>
<evidence type="ECO:0000256" key="3">
    <source>
        <dbReference type="ARBA" id="ARBA00023170"/>
    </source>
</evidence>
<dbReference type="InterPro" id="IPR000536">
    <property type="entry name" value="Nucl_hrmn_rcpt_lig-bd"/>
</dbReference>
<organism evidence="6">
    <name type="scientific">Caenorhabditis brenneri</name>
    <name type="common">Nematode worm</name>
    <dbReference type="NCBI Taxonomy" id="135651"/>
    <lineage>
        <taxon>Eukaryota</taxon>
        <taxon>Metazoa</taxon>
        <taxon>Ecdysozoa</taxon>
        <taxon>Nematoda</taxon>
        <taxon>Chromadorea</taxon>
        <taxon>Rhabditida</taxon>
        <taxon>Rhabditina</taxon>
        <taxon>Rhabditomorpha</taxon>
        <taxon>Rhabditoidea</taxon>
        <taxon>Rhabditidae</taxon>
        <taxon>Peloderinae</taxon>
        <taxon>Caenorhabditis</taxon>
    </lineage>
</organism>
<keyword evidence="6" id="KW-1185">Reference proteome</keyword>
<dbReference type="PANTHER" id="PTHR45680">
    <property type="entry name" value="NUCLEAR HORMONE RECEPTOR FAMILY"/>
    <property type="match status" value="1"/>
</dbReference>
<reference evidence="6" key="1">
    <citation type="submission" date="2011-07" db="EMBL/GenBank/DDBJ databases">
        <authorList>
            <consortium name="Caenorhabditis brenneri Sequencing and Analysis Consortium"/>
            <person name="Wilson R.K."/>
        </authorList>
    </citation>
    <scope>NUCLEOTIDE SEQUENCE [LARGE SCALE GENOMIC DNA]</scope>
    <source>
        <strain evidence="6">PB2801</strain>
    </source>
</reference>
<dbReference type="OrthoDB" id="5797852at2759"/>
<evidence type="ECO:0000313" key="6">
    <source>
        <dbReference type="Proteomes" id="UP000008068"/>
    </source>
</evidence>
<dbReference type="AlphaFoldDB" id="G0N3B5"/>
<evidence type="ECO:0000259" key="4">
    <source>
        <dbReference type="PROSITE" id="PS51843"/>
    </source>
</evidence>
<dbReference type="PROSITE" id="PS51843">
    <property type="entry name" value="NR_LBD"/>
    <property type="match status" value="1"/>
</dbReference>
<sequence length="265" mass="31462">MAKTMPSGSETPYHSYSTLQKLAIGMRKIEGKTSPQVKCIKTYGEAETMAFWENDFLRAARWFTYFDEFQKLEHFQQLKILASVWHVWSRLDKLAITAMGRRKNICGEFVMFSHKDEYMVMDLKRMEIDLTWCSRLTNQQMQFFYDTSENNMCYKFAQEMIALNPDDVELSYMLADLALTHAGHRFQGEIQEICEKLMENLANNLHDYYVNVKDTPRYSMRLGQILKMNRKIREEVLQIRSKLQLAKVFDVHTVEFSHMEFFEDL</sequence>
<evidence type="ECO:0000313" key="5">
    <source>
        <dbReference type="EMBL" id="EGT51362.1"/>
    </source>
</evidence>
<keyword evidence="3" id="KW-0675">Receptor</keyword>
<dbReference type="InterPro" id="IPR051152">
    <property type="entry name" value="C.elegans_Orphan_NR"/>
</dbReference>
<evidence type="ECO:0000256" key="1">
    <source>
        <dbReference type="ARBA" id="ARBA00023015"/>
    </source>
</evidence>
<name>G0N3B5_CAEBE</name>
<dbReference type="PANTHER" id="PTHR45680:SF16">
    <property type="entry name" value="NUCLEAR HORMONE RECEPTOR FAMILY"/>
    <property type="match status" value="1"/>
</dbReference>
<dbReference type="FunCoup" id="G0N3B5">
    <property type="interactions" value="167"/>
</dbReference>
<feature type="domain" description="NR LBD" evidence="4">
    <location>
        <begin position="18"/>
        <end position="265"/>
    </location>
</feature>
<keyword evidence="2" id="KW-0804">Transcription</keyword>
<dbReference type="SMART" id="SM00430">
    <property type="entry name" value="HOLI"/>
    <property type="match status" value="1"/>
</dbReference>
<dbReference type="eggNOG" id="KOG3575">
    <property type="taxonomic scope" value="Eukaryota"/>
</dbReference>
<dbReference type="Proteomes" id="UP000008068">
    <property type="component" value="Unassembled WGS sequence"/>
</dbReference>